<feature type="region of interest" description="Disordered" evidence="1">
    <location>
        <begin position="56"/>
        <end position="102"/>
    </location>
</feature>
<reference evidence="3" key="1">
    <citation type="journal article" date="2019" name="Int. J. Syst. Evol. Microbiol.">
        <title>The Global Catalogue of Microorganisms (GCM) 10K type strain sequencing project: providing services to taxonomists for standard genome sequencing and annotation.</title>
        <authorList>
            <consortium name="The Broad Institute Genomics Platform"/>
            <consortium name="The Broad Institute Genome Sequencing Center for Infectious Disease"/>
            <person name="Wu L."/>
            <person name="Ma J."/>
        </authorList>
    </citation>
    <scope>NUCLEOTIDE SEQUENCE [LARGE SCALE GENOMIC DNA]</scope>
    <source>
        <strain evidence="3">WYCCWR 12678</strain>
    </source>
</reference>
<evidence type="ECO:0008006" key="4">
    <source>
        <dbReference type="Google" id="ProtNLM"/>
    </source>
</evidence>
<gene>
    <name evidence="2" type="ORF">ACFO8Q_06785</name>
</gene>
<dbReference type="EMBL" id="JBHSHC010000044">
    <property type="protein sequence ID" value="MFC4767072.1"/>
    <property type="molecule type" value="Genomic_DNA"/>
</dbReference>
<accession>A0ABV9Q1H2</accession>
<feature type="compositionally biased region" description="Basic and acidic residues" evidence="1">
    <location>
        <begin position="76"/>
        <end position="89"/>
    </location>
</feature>
<evidence type="ECO:0000313" key="2">
    <source>
        <dbReference type="EMBL" id="MFC4767072.1"/>
    </source>
</evidence>
<dbReference type="RefSeq" id="WP_380024956.1">
    <property type="nucleotide sequence ID" value="NZ_JBHSHC010000044.1"/>
</dbReference>
<keyword evidence="3" id="KW-1185">Reference proteome</keyword>
<dbReference type="Proteomes" id="UP001596002">
    <property type="component" value="Unassembled WGS sequence"/>
</dbReference>
<protein>
    <recommendedName>
        <fullName evidence="4">Transposase</fullName>
    </recommendedName>
</protein>
<organism evidence="2 3">
    <name type="scientific">Effusibacillus consociatus</name>
    <dbReference type="NCBI Taxonomy" id="1117041"/>
    <lineage>
        <taxon>Bacteria</taxon>
        <taxon>Bacillati</taxon>
        <taxon>Bacillota</taxon>
        <taxon>Bacilli</taxon>
        <taxon>Bacillales</taxon>
        <taxon>Alicyclobacillaceae</taxon>
        <taxon>Effusibacillus</taxon>
    </lineage>
</organism>
<evidence type="ECO:0000256" key="1">
    <source>
        <dbReference type="SAM" id="MobiDB-lite"/>
    </source>
</evidence>
<sequence>MDKSAMDKTIVMDGEKSYEGIVAKKLAGKAAMASESVQLLPMQALNQKAGTWCEARNRGRETDLTGHHSSIRQKPGSHEARRTGVEHTGRPSGTGNEHRLPK</sequence>
<name>A0ABV9Q1H2_9BACL</name>
<proteinExistence type="predicted"/>
<feature type="compositionally biased region" description="Basic and acidic residues" evidence="1">
    <location>
        <begin position="56"/>
        <end position="66"/>
    </location>
</feature>
<comment type="caution">
    <text evidence="2">The sequence shown here is derived from an EMBL/GenBank/DDBJ whole genome shotgun (WGS) entry which is preliminary data.</text>
</comment>
<evidence type="ECO:0000313" key="3">
    <source>
        <dbReference type="Proteomes" id="UP001596002"/>
    </source>
</evidence>